<dbReference type="InterPro" id="IPR001214">
    <property type="entry name" value="SET_dom"/>
</dbReference>
<keyword evidence="3" id="KW-1185">Reference proteome</keyword>
<organism evidence="2 3">
    <name type="scientific">Zymoseptoria tritici (strain ST99CH_3D7)</name>
    <dbReference type="NCBI Taxonomy" id="1276538"/>
    <lineage>
        <taxon>Eukaryota</taxon>
        <taxon>Fungi</taxon>
        <taxon>Dikarya</taxon>
        <taxon>Ascomycota</taxon>
        <taxon>Pezizomycotina</taxon>
        <taxon>Dothideomycetes</taxon>
        <taxon>Dothideomycetidae</taxon>
        <taxon>Mycosphaerellales</taxon>
        <taxon>Mycosphaerellaceae</taxon>
        <taxon>Zymoseptoria</taxon>
    </lineage>
</organism>
<feature type="domain" description="SET" evidence="1">
    <location>
        <begin position="4"/>
        <end position="147"/>
    </location>
</feature>
<gene>
    <name evidence="2" type="ORF">ZT3D7_G10944</name>
</gene>
<dbReference type="InterPro" id="IPR053185">
    <property type="entry name" value="SET_domain_protein"/>
</dbReference>
<dbReference type="PANTHER" id="PTHR47332">
    <property type="entry name" value="SET DOMAIN-CONTAINING PROTEIN 5"/>
    <property type="match status" value="1"/>
</dbReference>
<dbReference type="SUPFAM" id="SSF82199">
    <property type="entry name" value="SET domain"/>
    <property type="match status" value="1"/>
</dbReference>
<dbReference type="STRING" id="1276538.A0A1X7S843"/>
<protein>
    <recommendedName>
        <fullName evidence="1">SET domain-containing protein</fullName>
    </recommendedName>
</protein>
<dbReference type="Pfam" id="PF00856">
    <property type="entry name" value="SET"/>
    <property type="match status" value="1"/>
</dbReference>
<dbReference type="SMART" id="SM00317">
    <property type="entry name" value="SET"/>
    <property type="match status" value="1"/>
</dbReference>
<dbReference type="Gene3D" id="2.170.270.10">
    <property type="entry name" value="SET domain"/>
    <property type="match status" value="1"/>
</dbReference>
<dbReference type="InterPro" id="IPR046341">
    <property type="entry name" value="SET_dom_sf"/>
</dbReference>
<name>A0A1X7S843_ZYMT9</name>
<dbReference type="PROSITE" id="PS50280">
    <property type="entry name" value="SET"/>
    <property type="match status" value="1"/>
</dbReference>
<evidence type="ECO:0000313" key="2">
    <source>
        <dbReference type="EMBL" id="SMQ55789.1"/>
    </source>
</evidence>
<dbReference type="CDD" id="cd20071">
    <property type="entry name" value="SET_SMYD"/>
    <property type="match status" value="1"/>
</dbReference>
<dbReference type="Proteomes" id="UP000215127">
    <property type="component" value="Chromosome 12"/>
</dbReference>
<evidence type="ECO:0000259" key="1">
    <source>
        <dbReference type="PROSITE" id="PS50280"/>
    </source>
</evidence>
<evidence type="ECO:0000313" key="3">
    <source>
        <dbReference type="Proteomes" id="UP000215127"/>
    </source>
</evidence>
<dbReference type="PANTHER" id="PTHR47332:SF4">
    <property type="entry name" value="SET DOMAIN-CONTAINING PROTEIN 5"/>
    <property type="match status" value="1"/>
</dbReference>
<dbReference type="EMBL" id="LT853703">
    <property type="protein sequence ID" value="SMQ55789.1"/>
    <property type="molecule type" value="Genomic_DNA"/>
</dbReference>
<sequence>MTMSKLYTIKDSPGKGRGVFATQAIRAGTVIIKESPGLQLPPVSSRDYTDIVTPDFVQSVFDKLPKASQTRFLSLHEGSRPYPSKVFRIYKANVFLNPDSVAAVYFDISIINHSCVRNSQMEQDGPYGKIVANRAIAEGEEISICYNEFYDCMTKRVRGNVMRAYYDFDCSCTGCTLPSRQQELSDARRKLLNVLKNAVDGRRPLDMMPLEMLGAMSRQQAEQKNVLRGMAHFPLAKKLTPQQHVAYNILIAGLLTAEGISGTAVPNAYLNAADALFRQICEQSECVLLLSAKILRAWSMKALRGMKQLRGTASEDYKNVKYFDDMVVNDWQIEIALGLLNKGMGHGDTAAMHARPGIKGVMNVKMMGEKDFAATLRPASTRA</sequence>
<proteinExistence type="predicted"/>
<dbReference type="AlphaFoldDB" id="A0A1X7S843"/>
<accession>A0A1X7S843</accession>
<reference evidence="2 3" key="1">
    <citation type="submission" date="2016-06" db="EMBL/GenBank/DDBJ databases">
        <authorList>
            <person name="Kjaerup R.B."/>
            <person name="Dalgaard T.S."/>
            <person name="Juul-Madsen H.R."/>
        </authorList>
    </citation>
    <scope>NUCLEOTIDE SEQUENCE [LARGE SCALE GENOMIC DNA]</scope>
</reference>